<evidence type="ECO:0000313" key="3">
    <source>
        <dbReference type="Proteomes" id="UP001500630"/>
    </source>
</evidence>
<dbReference type="EMBL" id="BAABDQ010000066">
    <property type="protein sequence ID" value="GAA3622240.1"/>
    <property type="molecule type" value="Genomic_DNA"/>
</dbReference>
<accession>A0ABP7A0H0</accession>
<protein>
    <submittedName>
        <fullName evidence="2">Uncharacterized protein</fullName>
    </submittedName>
</protein>
<keyword evidence="3" id="KW-1185">Reference proteome</keyword>
<feature type="compositionally biased region" description="Basic residues" evidence="1">
    <location>
        <begin position="182"/>
        <end position="191"/>
    </location>
</feature>
<comment type="caution">
    <text evidence="2">The sequence shown here is derived from an EMBL/GenBank/DDBJ whole genome shotgun (WGS) entry which is preliminary data.</text>
</comment>
<gene>
    <name evidence="2" type="ORF">GCM10022419_129890</name>
</gene>
<feature type="region of interest" description="Disordered" evidence="1">
    <location>
        <begin position="179"/>
        <end position="221"/>
    </location>
</feature>
<proteinExistence type="predicted"/>
<evidence type="ECO:0000313" key="2">
    <source>
        <dbReference type="EMBL" id="GAA3622240.1"/>
    </source>
</evidence>
<sequence>MPATELLQARLDARVDDVDLVAGAGLALVAVGEALAERPVQLVDAVQAPVLGIVLGGLLDDLVVGRLEHLVLLDRLDRGILREQLRLLLAHLRGEARQDTVEDIPYGAAEPAREVAGHLPGGRLLEGDDVAALDALAGGGRHEPLALDERGLGGRGHGLGLGGGRRLGRTRGELVAGAVAGRPRHGRRRHGGGAEGEEQDQDGNRDFDTGQRTSPKMIFFGDCKSSGIPSVSVG</sequence>
<dbReference type="Proteomes" id="UP001500630">
    <property type="component" value="Unassembled WGS sequence"/>
</dbReference>
<evidence type="ECO:0000256" key="1">
    <source>
        <dbReference type="SAM" id="MobiDB-lite"/>
    </source>
</evidence>
<name>A0ABP7A0H0_9ACTN</name>
<reference evidence="3" key="1">
    <citation type="journal article" date="2019" name="Int. J. Syst. Evol. Microbiol.">
        <title>The Global Catalogue of Microorganisms (GCM) 10K type strain sequencing project: providing services to taxonomists for standard genome sequencing and annotation.</title>
        <authorList>
            <consortium name="The Broad Institute Genomics Platform"/>
            <consortium name="The Broad Institute Genome Sequencing Center for Infectious Disease"/>
            <person name="Wu L."/>
            <person name="Ma J."/>
        </authorList>
    </citation>
    <scope>NUCLEOTIDE SEQUENCE [LARGE SCALE GENOMIC DNA]</scope>
    <source>
        <strain evidence="3">JCM 17326</strain>
    </source>
</reference>
<organism evidence="2 3">
    <name type="scientific">Nonomuraea rosea</name>
    <dbReference type="NCBI Taxonomy" id="638574"/>
    <lineage>
        <taxon>Bacteria</taxon>
        <taxon>Bacillati</taxon>
        <taxon>Actinomycetota</taxon>
        <taxon>Actinomycetes</taxon>
        <taxon>Streptosporangiales</taxon>
        <taxon>Streptosporangiaceae</taxon>
        <taxon>Nonomuraea</taxon>
    </lineage>
</organism>